<dbReference type="Proteomes" id="UP000234341">
    <property type="component" value="Unassembled WGS sequence"/>
</dbReference>
<accession>A0A2N5C7S4</accession>
<keyword evidence="3" id="KW-0238">DNA-binding</keyword>
<dbReference type="OrthoDB" id="8707631at2"/>
<evidence type="ECO:0000313" key="7">
    <source>
        <dbReference type="Proteomes" id="UP000234341"/>
    </source>
</evidence>
<evidence type="ECO:0000256" key="2">
    <source>
        <dbReference type="ARBA" id="ARBA00023015"/>
    </source>
</evidence>
<keyword evidence="2" id="KW-0805">Transcription regulation</keyword>
<dbReference type="Pfam" id="PF03466">
    <property type="entry name" value="LysR_substrate"/>
    <property type="match status" value="1"/>
</dbReference>
<dbReference type="Gene3D" id="3.40.190.10">
    <property type="entry name" value="Periplasmic binding protein-like II"/>
    <property type="match status" value="2"/>
</dbReference>
<dbReference type="PANTHER" id="PTHR30126">
    <property type="entry name" value="HTH-TYPE TRANSCRIPTIONAL REGULATOR"/>
    <property type="match status" value="1"/>
</dbReference>
<dbReference type="GO" id="GO:0003700">
    <property type="term" value="F:DNA-binding transcription factor activity"/>
    <property type="evidence" value="ECO:0007669"/>
    <property type="project" value="InterPro"/>
</dbReference>
<keyword evidence="4" id="KW-0804">Transcription</keyword>
<evidence type="ECO:0000256" key="3">
    <source>
        <dbReference type="ARBA" id="ARBA00023125"/>
    </source>
</evidence>
<dbReference type="GO" id="GO:0000976">
    <property type="term" value="F:transcription cis-regulatory region binding"/>
    <property type="evidence" value="ECO:0007669"/>
    <property type="project" value="TreeGrafter"/>
</dbReference>
<dbReference type="SUPFAM" id="SSF46785">
    <property type="entry name" value="Winged helix' DNA-binding domain"/>
    <property type="match status" value="1"/>
</dbReference>
<dbReference type="PROSITE" id="PS50931">
    <property type="entry name" value="HTH_LYSR"/>
    <property type="match status" value="1"/>
</dbReference>
<dbReference type="InterPro" id="IPR036388">
    <property type="entry name" value="WH-like_DNA-bd_sf"/>
</dbReference>
<dbReference type="EMBL" id="PJRP01000012">
    <property type="protein sequence ID" value="PLP98278.1"/>
    <property type="molecule type" value="Genomic_DNA"/>
</dbReference>
<evidence type="ECO:0000256" key="4">
    <source>
        <dbReference type="ARBA" id="ARBA00023163"/>
    </source>
</evidence>
<dbReference type="InterPro" id="IPR005119">
    <property type="entry name" value="LysR_subst-bd"/>
</dbReference>
<dbReference type="InterPro" id="IPR036390">
    <property type="entry name" value="WH_DNA-bd_sf"/>
</dbReference>
<dbReference type="InterPro" id="IPR000847">
    <property type="entry name" value="LysR_HTH_N"/>
</dbReference>
<dbReference type="SUPFAM" id="SSF53850">
    <property type="entry name" value="Periplasmic binding protein-like II"/>
    <property type="match status" value="1"/>
</dbReference>
<dbReference type="AlphaFoldDB" id="A0A2N5C7S4"/>
<dbReference type="PANTHER" id="PTHR30126:SF94">
    <property type="entry name" value="LYSR FAMILY TRANSCRIPTIONAL REGULATOR"/>
    <property type="match status" value="1"/>
</dbReference>
<dbReference type="RefSeq" id="WP_101683667.1">
    <property type="nucleotide sequence ID" value="NZ_PJRP01000012.1"/>
</dbReference>
<dbReference type="Gene3D" id="1.10.10.10">
    <property type="entry name" value="Winged helix-like DNA-binding domain superfamily/Winged helix DNA-binding domain"/>
    <property type="match status" value="1"/>
</dbReference>
<sequence length="291" mass="31311">MKVECFQTLAAVLRCGSFAGAAAEMSLSPSAVSLQMKQLETYFGQPLFDRSALQVRPTPFALEVSATLDGAIHAMESLRRRSAPVVEGKVTLGIIEPMQVTLLPPFTALVRERYPNLDVRLERGRSTGLVDALRSGTIDAAVVAQPESGASTRVRWAPLFREPCVLVAPRDSAGRTAKALLKAYEWIRFDTSTIAGSVAADFVRRTAPDVRSRIELLSIPAIVAMASRGLGVSVLPQPDPYLLEAFPVRVMTLGDTPPSRQISFVSRVAPAEDRVIAALLDTLRSAAAGKV</sequence>
<evidence type="ECO:0000256" key="1">
    <source>
        <dbReference type="ARBA" id="ARBA00009437"/>
    </source>
</evidence>
<evidence type="ECO:0000313" key="6">
    <source>
        <dbReference type="EMBL" id="PLP98278.1"/>
    </source>
</evidence>
<feature type="domain" description="HTH lysR-type" evidence="5">
    <location>
        <begin position="1"/>
        <end position="58"/>
    </location>
</feature>
<comment type="caution">
    <text evidence="6">The sequence shown here is derived from an EMBL/GenBank/DDBJ whole genome shotgun (WGS) entry which is preliminary data.</text>
</comment>
<comment type="similarity">
    <text evidence="1">Belongs to the LysR transcriptional regulatory family.</text>
</comment>
<protein>
    <submittedName>
        <fullName evidence="6">LysR family transcriptional regulator</fullName>
    </submittedName>
</protein>
<evidence type="ECO:0000259" key="5">
    <source>
        <dbReference type="PROSITE" id="PS50931"/>
    </source>
</evidence>
<name>A0A2N5C7S4_9BURK</name>
<organism evidence="6 7">
    <name type="scientific">Cupriavidus pauculus</name>
    <dbReference type="NCBI Taxonomy" id="82633"/>
    <lineage>
        <taxon>Bacteria</taxon>
        <taxon>Pseudomonadati</taxon>
        <taxon>Pseudomonadota</taxon>
        <taxon>Betaproteobacteria</taxon>
        <taxon>Burkholderiales</taxon>
        <taxon>Burkholderiaceae</taxon>
        <taxon>Cupriavidus</taxon>
    </lineage>
</organism>
<gene>
    <name evidence="6" type="ORF">CYJ10_22495</name>
</gene>
<dbReference type="Pfam" id="PF00126">
    <property type="entry name" value="HTH_1"/>
    <property type="match status" value="1"/>
</dbReference>
<proteinExistence type="inferred from homology"/>
<reference evidence="6 7" key="1">
    <citation type="submission" date="2017-12" db="EMBL/GenBank/DDBJ databases">
        <title>Genome sequence of the active heterotrophic nitrifier-denitrifier, Cupriavidus pauculus UM1.</title>
        <authorList>
            <person name="Putonti C."/>
            <person name="Castignetti D."/>
        </authorList>
    </citation>
    <scope>NUCLEOTIDE SEQUENCE [LARGE SCALE GENOMIC DNA]</scope>
    <source>
        <strain evidence="6 7">UM1</strain>
    </source>
</reference>